<organism evidence="2 3">
    <name type="scientific">Rubrivirga litoralis</name>
    <dbReference type="NCBI Taxonomy" id="3075598"/>
    <lineage>
        <taxon>Bacteria</taxon>
        <taxon>Pseudomonadati</taxon>
        <taxon>Rhodothermota</taxon>
        <taxon>Rhodothermia</taxon>
        <taxon>Rhodothermales</taxon>
        <taxon>Rubricoccaceae</taxon>
        <taxon>Rubrivirga</taxon>
    </lineage>
</organism>
<feature type="domain" description="RES" evidence="1">
    <location>
        <begin position="16"/>
        <end position="141"/>
    </location>
</feature>
<keyword evidence="3" id="KW-1185">Reference proteome</keyword>
<accession>A0ABU3BQ85</accession>
<evidence type="ECO:0000313" key="2">
    <source>
        <dbReference type="EMBL" id="MDT0631455.1"/>
    </source>
</evidence>
<dbReference type="Pfam" id="PF08808">
    <property type="entry name" value="RES"/>
    <property type="match status" value="1"/>
</dbReference>
<dbReference type="SMART" id="SM00953">
    <property type="entry name" value="RES"/>
    <property type="match status" value="1"/>
</dbReference>
<proteinExistence type="predicted"/>
<evidence type="ECO:0000313" key="3">
    <source>
        <dbReference type="Proteomes" id="UP001267426"/>
    </source>
</evidence>
<comment type="caution">
    <text evidence="2">The sequence shown here is derived from an EMBL/GenBank/DDBJ whole genome shotgun (WGS) entry which is preliminary data.</text>
</comment>
<sequence length="152" mass="16505">MTVVWRIVREKHAATAFSGVGAARAPGRFNSMGTPVVYTSDSYALAMLEVRVHVATFRGMRDRVAVSAEVDDDLVEALTVADLPPDWQERPAPTSTQALGDAWVASGRSAVLRVPSVVVPEQTNYLLNPQHPDFGRIRLGTPAALTVDPRLR</sequence>
<dbReference type="EMBL" id="JAVRHT010000012">
    <property type="protein sequence ID" value="MDT0631455.1"/>
    <property type="molecule type" value="Genomic_DNA"/>
</dbReference>
<protein>
    <submittedName>
        <fullName evidence="2">RES family NAD+ phosphorylase</fullName>
    </submittedName>
</protein>
<dbReference type="InterPro" id="IPR014914">
    <property type="entry name" value="RES_dom"/>
</dbReference>
<dbReference type="RefSeq" id="WP_311662798.1">
    <property type="nucleotide sequence ID" value="NZ_JAVRHT010000012.1"/>
</dbReference>
<gene>
    <name evidence="2" type="ORF">RM540_06790</name>
</gene>
<dbReference type="Proteomes" id="UP001267426">
    <property type="component" value="Unassembled WGS sequence"/>
</dbReference>
<evidence type="ECO:0000259" key="1">
    <source>
        <dbReference type="SMART" id="SM00953"/>
    </source>
</evidence>
<reference evidence="2 3" key="1">
    <citation type="submission" date="2023-09" db="EMBL/GenBank/DDBJ databases">
        <authorList>
            <person name="Rey-Velasco X."/>
        </authorList>
    </citation>
    <scope>NUCLEOTIDE SEQUENCE [LARGE SCALE GENOMIC DNA]</scope>
    <source>
        <strain evidence="2 3">F394</strain>
    </source>
</reference>
<name>A0ABU3BQ85_9BACT</name>